<gene>
    <name evidence="8" type="ORF">CARUB_v10012183mg</name>
</gene>
<proteinExistence type="predicted"/>
<dbReference type="STRING" id="81985.R0GTD2"/>
<comment type="catalytic activity">
    <reaction evidence="4">
        <text>L-lysyl(27)-[histone H3] + 3 S-adenosyl-L-methionine = N(6),N(6),N(6)-trimethyl-L-lysyl(27)-[histone H3] + 3 S-adenosyl-L-homocysteine + 3 H(+)</text>
        <dbReference type="Rhea" id="RHEA:60292"/>
        <dbReference type="Rhea" id="RHEA-COMP:15535"/>
        <dbReference type="Rhea" id="RHEA-COMP:15548"/>
        <dbReference type="ChEBI" id="CHEBI:15378"/>
        <dbReference type="ChEBI" id="CHEBI:29969"/>
        <dbReference type="ChEBI" id="CHEBI:57856"/>
        <dbReference type="ChEBI" id="CHEBI:59789"/>
        <dbReference type="ChEBI" id="CHEBI:61961"/>
        <dbReference type="EC" id="2.1.1.356"/>
    </reaction>
</comment>
<evidence type="ECO:0000256" key="4">
    <source>
        <dbReference type="ARBA" id="ARBA00048568"/>
    </source>
</evidence>
<evidence type="ECO:0000256" key="3">
    <source>
        <dbReference type="ARBA" id="ARBA00022691"/>
    </source>
</evidence>
<keyword evidence="1" id="KW-0489">Methyltransferase</keyword>
<dbReference type="InterPro" id="IPR045318">
    <property type="entry name" value="EZH1/2-like"/>
</dbReference>
<dbReference type="EMBL" id="KB870805">
    <property type="protein sequence ID" value="EOA39212.1"/>
    <property type="molecule type" value="Genomic_DNA"/>
</dbReference>
<dbReference type="PANTHER" id="PTHR45747:SF7">
    <property type="entry name" value="HISTONE-LYSINE N-METHYLTRANSFERASE MEDEA"/>
    <property type="match status" value="1"/>
</dbReference>
<dbReference type="PROSITE" id="PS50280">
    <property type="entry name" value="SET"/>
    <property type="match status" value="1"/>
</dbReference>
<dbReference type="Pfam" id="PF00856">
    <property type="entry name" value="SET"/>
    <property type="match status" value="1"/>
</dbReference>
<evidence type="ECO:0000256" key="2">
    <source>
        <dbReference type="ARBA" id="ARBA00022679"/>
    </source>
</evidence>
<dbReference type="GO" id="GO:0032259">
    <property type="term" value="P:methylation"/>
    <property type="evidence" value="ECO:0007669"/>
    <property type="project" value="UniProtKB-KW"/>
</dbReference>
<dbReference type="Pfam" id="PF25996">
    <property type="entry name" value="HTH_CLF_N"/>
    <property type="match status" value="1"/>
</dbReference>
<accession>R0GTD2</accession>
<dbReference type="AlphaFoldDB" id="R0GTD2"/>
<dbReference type="CDD" id="cd10519">
    <property type="entry name" value="SET_EZH"/>
    <property type="match status" value="1"/>
</dbReference>
<evidence type="ECO:0000313" key="8">
    <source>
        <dbReference type="EMBL" id="EOA39212.1"/>
    </source>
</evidence>
<dbReference type="GO" id="GO:0031507">
    <property type="term" value="P:heterochromatin formation"/>
    <property type="evidence" value="ECO:0007669"/>
    <property type="project" value="TreeGrafter"/>
</dbReference>
<feature type="region of interest" description="Disordered" evidence="5">
    <location>
        <begin position="163"/>
        <end position="183"/>
    </location>
</feature>
<dbReference type="GO" id="GO:0050793">
    <property type="term" value="P:regulation of developmental process"/>
    <property type="evidence" value="ECO:0007669"/>
    <property type="project" value="UniProtKB-ARBA"/>
</dbReference>
<dbReference type="GO" id="GO:0005634">
    <property type="term" value="C:nucleus"/>
    <property type="evidence" value="ECO:0007669"/>
    <property type="project" value="TreeGrafter"/>
</dbReference>
<reference evidence="9" key="1">
    <citation type="journal article" date="2013" name="Nat. Genet.">
        <title>The Capsella rubella genome and the genomic consequences of rapid mating system evolution.</title>
        <authorList>
            <person name="Slotte T."/>
            <person name="Hazzouri K.M."/>
            <person name="Agren J.A."/>
            <person name="Koenig D."/>
            <person name="Maumus F."/>
            <person name="Guo Y.L."/>
            <person name="Steige K."/>
            <person name="Platts A.E."/>
            <person name="Escobar J.S."/>
            <person name="Newman L.K."/>
            <person name="Wang W."/>
            <person name="Mandakova T."/>
            <person name="Vello E."/>
            <person name="Smith L.M."/>
            <person name="Henz S.R."/>
            <person name="Steffen J."/>
            <person name="Takuno S."/>
            <person name="Brandvain Y."/>
            <person name="Coop G."/>
            <person name="Andolfatto P."/>
            <person name="Hu T.T."/>
            <person name="Blanchette M."/>
            <person name="Clark R.M."/>
            <person name="Quesneville H."/>
            <person name="Nordborg M."/>
            <person name="Gaut B.S."/>
            <person name="Lysak M.A."/>
            <person name="Jenkins J."/>
            <person name="Grimwood J."/>
            <person name="Chapman J."/>
            <person name="Prochnik S."/>
            <person name="Shu S."/>
            <person name="Rokhsar D."/>
            <person name="Schmutz J."/>
            <person name="Weigel D."/>
            <person name="Wright S.I."/>
        </authorList>
    </citation>
    <scope>NUCLEOTIDE SEQUENCE [LARGE SCALE GENOMIC DNA]</scope>
    <source>
        <strain evidence="9">cv. Monte Gargano</strain>
    </source>
</reference>
<dbReference type="InterPro" id="IPR058609">
    <property type="entry name" value="HTH_CLF-like"/>
</dbReference>
<evidence type="ECO:0000256" key="5">
    <source>
        <dbReference type="SAM" id="MobiDB-lite"/>
    </source>
</evidence>
<evidence type="ECO:0000256" key="1">
    <source>
        <dbReference type="ARBA" id="ARBA00022603"/>
    </source>
</evidence>
<dbReference type="Gene3D" id="2.170.270.10">
    <property type="entry name" value="SET domain"/>
    <property type="match status" value="1"/>
</dbReference>
<feature type="region of interest" description="Disordered" evidence="5">
    <location>
        <begin position="651"/>
        <end position="683"/>
    </location>
</feature>
<dbReference type="Pfam" id="PF18264">
    <property type="entry name" value="preSET_CXC"/>
    <property type="match status" value="1"/>
</dbReference>
<feature type="domain" description="CXC" evidence="7">
    <location>
        <begin position="415"/>
        <end position="521"/>
    </location>
</feature>
<dbReference type="Proteomes" id="UP000029121">
    <property type="component" value="Unassembled WGS sequence"/>
</dbReference>
<dbReference type="GO" id="GO:0003682">
    <property type="term" value="F:chromatin binding"/>
    <property type="evidence" value="ECO:0007669"/>
    <property type="project" value="TreeGrafter"/>
</dbReference>
<keyword evidence="2" id="KW-0808">Transferase</keyword>
<dbReference type="SMART" id="SM00317">
    <property type="entry name" value="SET"/>
    <property type="match status" value="1"/>
</dbReference>
<dbReference type="SMART" id="SM01114">
    <property type="entry name" value="CXC"/>
    <property type="match status" value="1"/>
</dbReference>
<feature type="compositionally biased region" description="Acidic residues" evidence="5">
    <location>
        <begin position="165"/>
        <end position="181"/>
    </location>
</feature>
<dbReference type="InterPro" id="IPR026489">
    <property type="entry name" value="CXC_dom"/>
</dbReference>
<dbReference type="GO" id="GO:0140951">
    <property type="term" value="F:histone H3K27 trimethyltransferase activity"/>
    <property type="evidence" value="ECO:0007669"/>
    <property type="project" value="UniProtKB-EC"/>
</dbReference>
<dbReference type="FunFam" id="2.170.270.10:FF:000001">
    <property type="entry name" value="Putative histone-lysine N-methyltransferase EZH2"/>
    <property type="match status" value="1"/>
</dbReference>
<dbReference type="PROSITE" id="PS51633">
    <property type="entry name" value="CXC"/>
    <property type="match status" value="1"/>
</dbReference>
<dbReference type="SUPFAM" id="SSF82199">
    <property type="entry name" value="SET domain"/>
    <property type="match status" value="1"/>
</dbReference>
<evidence type="ECO:0000259" key="6">
    <source>
        <dbReference type="PROSITE" id="PS50280"/>
    </source>
</evidence>
<dbReference type="InterPro" id="IPR033467">
    <property type="entry name" value="Tesmin/TSO1-like_CXC"/>
</dbReference>
<dbReference type="eggNOG" id="KOG1079">
    <property type="taxonomic scope" value="Eukaryota"/>
</dbReference>
<protein>
    <submittedName>
        <fullName evidence="8">Uncharacterized protein</fullName>
    </submittedName>
</protein>
<evidence type="ECO:0000313" key="9">
    <source>
        <dbReference type="Proteomes" id="UP000029121"/>
    </source>
</evidence>
<keyword evidence="3" id="KW-0949">S-adenosyl-L-methionine</keyword>
<name>R0GTD2_9BRAS</name>
<feature type="compositionally biased region" description="Basic and acidic residues" evidence="5">
    <location>
        <begin position="665"/>
        <end position="683"/>
    </location>
</feature>
<dbReference type="PANTHER" id="PTHR45747">
    <property type="entry name" value="HISTONE-LYSINE N-METHYLTRANSFERASE E(Z)"/>
    <property type="match status" value="1"/>
</dbReference>
<dbReference type="InterPro" id="IPR041355">
    <property type="entry name" value="Pre-SET_CXC"/>
</dbReference>
<feature type="domain" description="SET" evidence="6">
    <location>
        <begin position="528"/>
        <end position="643"/>
    </location>
</feature>
<dbReference type="InterPro" id="IPR046341">
    <property type="entry name" value="SET_dom_sf"/>
</dbReference>
<dbReference type="InterPro" id="IPR001214">
    <property type="entry name" value="SET_dom"/>
</dbReference>
<sequence>MKKITRGQRVMAMETHEDGEDLPLEIIQIKEQIEKERFKHIKETFEHRCKQRVYAHAFHHQLLALTRPDAKYNNGRDNNTTLLSRMEQPLRHFIGSSDYVSNNKEGHYVYDREFKLQSVKLPFLEQLPRSVTWVFTNRSHLMAESDSVFGKRQIYYLDGEAVELSSEEEDEEDEAEDEEEPIKEKREFSKGVDRFIWMVGQDYGLDDQVVLRALAKYFEVDASDILERYNELKLNNDEDVGETSDLSSKETIDLFQEAAYRRHCRRCLIFDCHTHELYQPVIKSGESSKSNLSMNEDDNEQCSEHCYLTETAYHVVIDTNEVTTDIREMTTWTPPEKDLYMKGLEIFGRNSCLIGTNVLRGYKTCRDIYNYMTEQDQSILLLEHNKTNKHKVHRKVYRKNTKFVRKKIRRRTYARCPPALKKTANGEVKYYKHYTPCTCESTCGDQCPCLTNENCCEKFCGCSKNCNNRFGGCNCGIGQCVNRQCPCVAASRECDPDICRKCFACWGHEETEQTQPCKNMQFLLNKNKKLLIGRSDVQGWGAFTLHSIKKNEYLGEYTGELISHAEAEERGRVEDRTGYSYLFTLNDQLEIDARRIGNKLKFLNHSSKPNCYAKLMIVRGDQRIGIFAEKAIEEGEELFFDYCYGPDHAGWSRGQNTKNTGASKKSKEVVPSSEEKSDSGSRL</sequence>
<keyword evidence="9" id="KW-1185">Reference proteome</keyword>
<evidence type="ECO:0000259" key="7">
    <source>
        <dbReference type="PROSITE" id="PS51633"/>
    </source>
</evidence>
<feature type="compositionally biased region" description="Polar residues" evidence="5">
    <location>
        <begin position="653"/>
        <end position="662"/>
    </location>
</feature>
<organism evidence="8 9">
    <name type="scientific">Capsella rubella</name>
    <dbReference type="NCBI Taxonomy" id="81985"/>
    <lineage>
        <taxon>Eukaryota</taxon>
        <taxon>Viridiplantae</taxon>
        <taxon>Streptophyta</taxon>
        <taxon>Embryophyta</taxon>
        <taxon>Tracheophyta</taxon>
        <taxon>Spermatophyta</taxon>
        <taxon>Magnoliopsida</taxon>
        <taxon>eudicotyledons</taxon>
        <taxon>Gunneridae</taxon>
        <taxon>Pentapetalae</taxon>
        <taxon>rosids</taxon>
        <taxon>malvids</taxon>
        <taxon>Brassicales</taxon>
        <taxon>Brassicaceae</taxon>
        <taxon>Camelineae</taxon>
        <taxon>Capsella</taxon>
    </lineage>
</organism>